<evidence type="ECO:0000313" key="2">
    <source>
        <dbReference type="EMBL" id="GAA1614908.1"/>
    </source>
</evidence>
<feature type="transmembrane region" description="Helical" evidence="1">
    <location>
        <begin position="6"/>
        <end position="26"/>
    </location>
</feature>
<sequence length="42" mass="4426">MGASIPGVLVTGLLRVALVPLGVRMLRDRTTAPAGRPKVLSW</sequence>
<keyword evidence="1" id="KW-0472">Membrane</keyword>
<evidence type="ECO:0000256" key="1">
    <source>
        <dbReference type="SAM" id="Phobius"/>
    </source>
</evidence>
<proteinExistence type="predicted"/>
<evidence type="ECO:0000313" key="3">
    <source>
        <dbReference type="Proteomes" id="UP001500064"/>
    </source>
</evidence>
<organism evidence="2 3">
    <name type="scientific">Nonomuraea maheshkhaliensis</name>
    <dbReference type="NCBI Taxonomy" id="419590"/>
    <lineage>
        <taxon>Bacteria</taxon>
        <taxon>Bacillati</taxon>
        <taxon>Actinomycetota</taxon>
        <taxon>Actinomycetes</taxon>
        <taxon>Streptosporangiales</taxon>
        <taxon>Streptosporangiaceae</taxon>
        <taxon>Nonomuraea</taxon>
    </lineage>
</organism>
<name>A0ABN2EQU4_9ACTN</name>
<protein>
    <submittedName>
        <fullName evidence="2">Uncharacterized protein</fullName>
    </submittedName>
</protein>
<dbReference type="EMBL" id="BAAAMU010000004">
    <property type="protein sequence ID" value="GAA1614908.1"/>
    <property type="molecule type" value="Genomic_DNA"/>
</dbReference>
<gene>
    <name evidence="2" type="ORF">GCM10009733_008940</name>
</gene>
<keyword evidence="3" id="KW-1185">Reference proteome</keyword>
<keyword evidence="1" id="KW-0812">Transmembrane</keyword>
<dbReference type="RefSeq" id="WP_346101565.1">
    <property type="nucleotide sequence ID" value="NZ_BAAAMU010000004.1"/>
</dbReference>
<comment type="caution">
    <text evidence="2">The sequence shown here is derived from an EMBL/GenBank/DDBJ whole genome shotgun (WGS) entry which is preliminary data.</text>
</comment>
<keyword evidence="1" id="KW-1133">Transmembrane helix</keyword>
<dbReference type="Proteomes" id="UP001500064">
    <property type="component" value="Unassembled WGS sequence"/>
</dbReference>
<accession>A0ABN2EQU4</accession>
<reference evidence="2 3" key="1">
    <citation type="journal article" date="2019" name="Int. J. Syst. Evol. Microbiol.">
        <title>The Global Catalogue of Microorganisms (GCM) 10K type strain sequencing project: providing services to taxonomists for standard genome sequencing and annotation.</title>
        <authorList>
            <consortium name="The Broad Institute Genomics Platform"/>
            <consortium name="The Broad Institute Genome Sequencing Center for Infectious Disease"/>
            <person name="Wu L."/>
            <person name="Ma J."/>
        </authorList>
    </citation>
    <scope>NUCLEOTIDE SEQUENCE [LARGE SCALE GENOMIC DNA]</scope>
    <source>
        <strain evidence="2 3">JCM 13929</strain>
    </source>
</reference>